<organism evidence="1 2">
    <name type="scientific">Meloidogyne enterolobii</name>
    <name type="common">Root-knot nematode worm</name>
    <name type="synonym">Meloidogyne mayaguensis</name>
    <dbReference type="NCBI Taxonomy" id="390850"/>
    <lineage>
        <taxon>Eukaryota</taxon>
        <taxon>Metazoa</taxon>
        <taxon>Ecdysozoa</taxon>
        <taxon>Nematoda</taxon>
        <taxon>Chromadorea</taxon>
        <taxon>Rhabditida</taxon>
        <taxon>Tylenchina</taxon>
        <taxon>Tylenchomorpha</taxon>
        <taxon>Tylenchoidea</taxon>
        <taxon>Meloidogynidae</taxon>
        <taxon>Meloidogyninae</taxon>
        <taxon>Meloidogyne</taxon>
    </lineage>
</organism>
<gene>
    <name evidence="1" type="ORF">MENTE1834_LOCUS39364</name>
</gene>
<comment type="caution">
    <text evidence="1">The sequence shown here is derived from an EMBL/GenBank/DDBJ whole genome shotgun (WGS) entry which is preliminary data.</text>
</comment>
<evidence type="ECO:0000313" key="1">
    <source>
        <dbReference type="EMBL" id="CAK5091524.1"/>
    </source>
</evidence>
<evidence type="ECO:0000313" key="2">
    <source>
        <dbReference type="Proteomes" id="UP001497535"/>
    </source>
</evidence>
<protein>
    <submittedName>
        <fullName evidence="1">Uncharacterized protein</fullName>
    </submittedName>
</protein>
<accession>A0ACB1AJS9</accession>
<reference evidence="1" key="1">
    <citation type="submission" date="2023-11" db="EMBL/GenBank/DDBJ databases">
        <authorList>
            <person name="Poullet M."/>
        </authorList>
    </citation>
    <scope>NUCLEOTIDE SEQUENCE</scope>
    <source>
        <strain evidence="1">E1834</strain>
    </source>
</reference>
<proteinExistence type="predicted"/>
<dbReference type="Proteomes" id="UP001497535">
    <property type="component" value="Unassembled WGS sequence"/>
</dbReference>
<sequence length="100" mass="11180">MKNFCRSLSHALPAILTWSLIVGCSAAFFYILVPALIIKLGTFGYLFCAIDFVLFAFCISNLFMATTMDPGTHPIGSFTFLSSFFIFNFVSPPFLLPQKY</sequence>
<dbReference type="EMBL" id="CAVMJV010000088">
    <property type="protein sequence ID" value="CAK5091524.1"/>
    <property type="molecule type" value="Genomic_DNA"/>
</dbReference>
<name>A0ACB1AJS9_MELEN</name>
<keyword evidence="2" id="KW-1185">Reference proteome</keyword>